<feature type="compositionally biased region" description="Basic and acidic residues" evidence="6">
    <location>
        <begin position="10"/>
        <end position="23"/>
    </location>
</feature>
<evidence type="ECO:0000256" key="4">
    <source>
        <dbReference type="ARBA" id="ARBA00022989"/>
    </source>
</evidence>
<keyword evidence="9" id="KW-1185">Reference proteome</keyword>
<feature type="transmembrane region" description="Helical" evidence="7">
    <location>
        <begin position="330"/>
        <end position="348"/>
    </location>
</feature>
<evidence type="ECO:0000256" key="1">
    <source>
        <dbReference type="ARBA" id="ARBA00004141"/>
    </source>
</evidence>
<feature type="transmembrane region" description="Helical" evidence="7">
    <location>
        <begin position="397"/>
        <end position="421"/>
    </location>
</feature>
<gene>
    <name evidence="8" type="ORF">SAMN05216352_13014</name>
</gene>
<organism evidence="8 9">
    <name type="scientific">Alteribacillus bidgolensis</name>
    <dbReference type="NCBI Taxonomy" id="930129"/>
    <lineage>
        <taxon>Bacteria</taxon>
        <taxon>Bacillati</taxon>
        <taxon>Bacillota</taxon>
        <taxon>Bacilli</taxon>
        <taxon>Bacillales</taxon>
        <taxon>Bacillaceae</taxon>
        <taxon>Alteribacillus</taxon>
    </lineage>
</organism>
<dbReference type="InterPro" id="IPR001248">
    <property type="entry name" value="Pur-cyt_permease"/>
</dbReference>
<feature type="transmembrane region" description="Helical" evidence="7">
    <location>
        <begin position="174"/>
        <end position="193"/>
    </location>
</feature>
<comment type="subcellular location">
    <subcellularLocation>
        <location evidence="1">Membrane</location>
        <topology evidence="1">Multi-pass membrane protein</topology>
    </subcellularLocation>
</comment>
<dbReference type="PANTHER" id="PTHR30569:SF0">
    <property type="entry name" value="CYTOSINE PERMEASE"/>
    <property type="match status" value="1"/>
</dbReference>
<keyword evidence="5 7" id="KW-0472">Membrane</keyword>
<feature type="transmembrane region" description="Helical" evidence="7">
    <location>
        <begin position="245"/>
        <end position="270"/>
    </location>
</feature>
<evidence type="ECO:0000313" key="8">
    <source>
        <dbReference type="EMBL" id="SDJ18617.1"/>
    </source>
</evidence>
<evidence type="ECO:0000313" key="9">
    <source>
        <dbReference type="Proteomes" id="UP000199017"/>
    </source>
</evidence>
<dbReference type="GO" id="GO:0005886">
    <property type="term" value="C:plasma membrane"/>
    <property type="evidence" value="ECO:0007669"/>
    <property type="project" value="TreeGrafter"/>
</dbReference>
<keyword evidence="4 7" id="KW-1133">Transmembrane helix</keyword>
<dbReference type="Pfam" id="PF02133">
    <property type="entry name" value="Transp_cyt_pur"/>
    <property type="match status" value="1"/>
</dbReference>
<feature type="transmembrane region" description="Helical" evidence="7">
    <location>
        <begin position="282"/>
        <end position="300"/>
    </location>
</feature>
<dbReference type="GO" id="GO:0015209">
    <property type="term" value="F:cytosine transmembrane transporter activity"/>
    <property type="evidence" value="ECO:0007669"/>
    <property type="project" value="InterPro"/>
</dbReference>
<dbReference type="Gene3D" id="1.10.4160.10">
    <property type="entry name" value="Hydantoin permease"/>
    <property type="match status" value="1"/>
</dbReference>
<evidence type="ECO:0000256" key="3">
    <source>
        <dbReference type="ARBA" id="ARBA00022692"/>
    </source>
</evidence>
<sequence>MAESSMSMDKQSKREEMKDDHSLEKVPLDKRNMGWVSISNIAVGIATAIFYMQMGSAMTIQFGAINALISAGYAVVVAGIMATVIAYLAATTGMNVNLMSRSGFGYIGASLTSLIYASNWIMYCAFEGIIMVYAVHEFFPVLPKWALMIFFGSVVIPLNWFGIKQLDKIQKYSLPIFIIFLAASLIVLFMTPSQYEGAFWTYMPEGAQVGGTALLLCIGMQNGILGLMTMLASDYARFLKKDERTVGSIAIGFIPQIVCFGIMGLIGIWFGVRMQEANPGVYLVQAIAFGGVAFTILTQIRINVTNLYSGSLSLANFFENIFKFKPGRPFWVVVTGVIAILLMLGGILDHLTAALTFQGVVLLSWSAILIADALVVKKILKIGPKYYEHRQSNLRKWNPVGVVSLSIPAIVGTIAAFGYMGQFLQNTAAFFAMILAFILTIIMAIATKGKYYVSKETDDIPEEEYIA</sequence>
<evidence type="ECO:0000256" key="7">
    <source>
        <dbReference type="SAM" id="Phobius"/>
    </source>
</evidence>
<protein>
    <submittedName>
        <fullName evidence="8">Purine-cytosine permease</fullName>
    </submittedName>
</protein>
<feature type="transmembrane region" description="Helical" evidence="7">
    <location>
        <begin position="354"/>
        <end position="376"/>
    </location>
</feature>
<proteinExistence type="inferred from homology"/>
<evidence type="ECO:0000256" key="2">
    <source>
        <dbReference type="ARBA" id="ARBA00008974"/>
    </source>
</evidence>
<comment type="similarity">
    <text evidence="2">Belongs to the purine-cytosine permease (2.A.39) family.</text>
</comment>
<accession>A0A1G8RNQ6</accession>
<dbReference type="Proteomes" id="UP000199017">
    <property type="component" value="Unassembled WGS sequence"/>
</dbReference>
<reference evidence="8 9" key="1">
    <citation type="submission" date="2016-10" db="EMBL/GenBank/DDBJ databases">
        <authorList>
            <person name="de Groot N.N."/>
        </authorList>
    </citation>
    <scope>NUCLEOTIDE SEQUENCE [LARGE SCALE GENOMIC DNA]</scope>
    <source>
        <strain evidence="9">P4B,CCM 7963,CECT 7998,DSM 25260,IBRC-M 10614,KCTC 13821</strain>
    </source>
</reference>
<feature type="region of interest" description="Disordered" evidence="6">
    <location>
        <begin position="1"/>
        <end position="23"/>
    </location>
</feature>
<evidence type="ECO:0000256" key="5">
    <source>
        <dbReference type="ARBA" id="ARBA00023136"/>
    </source>
</evidence>
<dbReference type="RefSeq" id="WP_091588343.1">
    <property type="nucleotide sequence ID" value="NZ_FNDU01000030.1"/>
</dbReference>
<feature type="transmembrane region" description="Helical" evidence="7">
    <location>
        <begin position="145"/>
        <end position="162"/>
    </location>
</feature>
<dbReference type="STRING" id="930129.SAMN05216352_13014"/>
<dbReference type="InterPro" id="IPR030191">
    <property type="entry name" value="CodB"/>
</dbReference>
<name>A0A1G8RNQ6_9BACI</name>
<feature type="transmembrane region" description="Helical" evidence="7">
    <location>
        <begin position="64"/>
        <end position="90"/>
    </location>
</feature>
<dbReference type="PANTHER" id="PTHR30569">
    <property type="entry name" value="CYTOSINE TRANSPORTER CODB"/>
    <property type="match status" value="1"/>
</dbReference>
<feature type="transmembrane region" description="Helical" evidence="7">
    <location>
        <begin position="213"/>
        <end position="233"/>
    </location>
</feature>
<feature type="transmembrane region" description="Helical" evidence="7">
    <location>
        <begin position="33"/>
        <end position="52"/>
    </location>
</feature>
<evidence type="ECO:0000256" key="6">
    <source>
        <dbReference type="SAM" id="MobiDB-lite"/>
    </source>
</evidence>
<dbReference type="AlphaFoldDB" id="A0A1G8RNQ6"/>
<dbReference type="EMBL" id="FNDU01000030">
    <property type="protein sequence ID" value="SDJ18617.1"/>
    <property type="molecule type" value="Genomic_DNA"/>
</dbReference>
<keyword evidence="3 7" id="KW-0812">Transmembrane</keyword>
<dbReference type="OrthoDB" id="9773246at2"/>
<feature type="transmembrane region" description="Helical" evidence="7">
    <location>
        <begin position="111"/>
        <end position="133"/>
    </location>
</feature>
<feature type="transmembrane region" description="Helical" evidence="7">
    <location>
        <begin position="427"/>
        <end position="446"/>
    </location>
</feature>